<keyword evidence="6" id="KW-0106">Calcium</keyword>
<evidence type="ECO:0000313" key="9">
    <source>
        <dbReference type="Proteomes" id="UP001501624"/>
    </source>
</evidence>
<dbReference type="PANTHER" id="PTHR33938">
    <property type="entry name" value="FERULOYL ESTERASE B-RELATED"/>
    <property type="match status" value="1"/>
</dbReference>
<keyword evidence="3" id="KW-0479">Metal-binding</keyword>
<proteinExistence type="inferred from homology"/>
<reference evidence="9" key="1">
    <citation type="journal article" date="2019" name="Int. J. Syst. Evol. Microbiol.">
        <title>The Global Catalogue of Microorganisms (GCM) 10K type strain sequencing project: providing services to taxonomists for standard genome sequencing and annotation.</title>
        <authorList>
            <consortium name="The Broad Institute Genomics Platform"/>
            <consortium name="The Broad Institute Genome Sequencing Center for Infectious Disease"/>
            <person name="Wu L."/>
            <person name="Ma J."/>
        </authorList>
    </citation>
    <scope>NUCLEOTIDE SEQUENCE [LARGE SCALE GENOMIC DNA]</scope>
    <source>
        <strain evidence="9">JCM 17017</strain>
    </source>
</reference>
<evidence type="ECO:0000313" key="8">
    <source>
        <dbReference type="EMBL" id="GAA3797024.1"/>
    </source>
</evidence>
<protein>
    <recommendedName>
        <fullName evidence="10">Tannase/feruloyl esterase family alpha/beta hydrolase</fullName>
    </recommendedName>
</protein>
<dbReference type="Proteomes" id="UP001501624">
    <property type="component" value="Unassembled WGS sequence"/>
</dbReference>
<keyword evidence="7" id="KW-1015">Disulfide bond</keyword>
<keyword evidence="9" id="KW-1185">Reference proteome</keyword>
<dbReference type="Gene3D" id="3.40.50.1820">
    <property type="entry name" value="alpha/beta hydrolase"/>
    <property type="match status" value="1"/>
</dbReference>
<gene>
    <name evidence="8" type="ORF">GCM10022380_12780</name>
</gene>
<evidence type="ECO:0000256" key="2">
    <source>
        <dbReference type="ARBA" id="ARBA00022487"/>
    </source>
</evidence>
<organism evidence="8 9">
    <name type="scientific">Amycolatopsis tucumanensis</name>
    <dbReference type="NCBI Taxonomy" id="401106"/>
    <lineage>
        <taxon>Bacteria</taxon>
        <taxon>Bacillati</taxon>
        <taxon>Actinomycetota</taxon>
        <taxon>Actinomycetes</taxon>
        <taxon>Pseudonocardiales</taxon>
        <taxon>Pseudonocardiaceae</taxon>
        <taxon>Amycolatopsis</taxon>
    </lineage>
</organism>
<evidence type="ECO:0000256" key="7">
    <source>
        <dbReference type="ARBA" id="ARBA00023157"/>
    </source>
</evidence>
<name>A0ABP7HLI0_9PSEU</name>
<dbReference type="PANTHER" id="PTHR33938:SF15">
    <property type="entry name" value="FERULOYL ESTERASE B-RELATED"/>
    <property type="match status" value="1"/>
</dbReference>
<evidence type="ECO:0000256" key="3">
    <source>
        <dbReference type="ARBA" id="ARBA00022723"/>
    </source>
</evidence>
<evidence type="ECO:0000256" key="5">
    <source>
        <dbReference type="ARBA" id="ARBA00022801"/>
    </source>
</evidence>
<dbReference type="EMBL" id="BAABCM010000001">
    <property type="protein sequence ID" value="GAA3797024.1"/>
    <property type="molecule type" value="Genomic_DNA"/>
</dbReference>
<dbReference type="Pfam" id="PF07519">
    <property type="entry name" value="Tannase"/>
    <property type="match status" value="1"/>
</dbReference>
<keyword evidence="5" id="KW-0378">Hydrolase</keyword>
<accession>A0ABP7HLI0</accession>
<evidence type="ECO:0000256" key="4">
    <source>
        <dbReference type="ARBA" id="ARBA00022729"/>
    </source>
</evidence>
<evidence type="ECO:0000256" key="1">
    <source>
        <dbReference type="ARBA" id="ARBA00006249"/>
    </source>
</evidence>
<comment type="caution">
    <text evidence="8">The sequence shown here is derived from an EMBL/GenBank/DDBJ whole genome shotgun (WGS) entry which is preliminary data.</text>
</comment>
<dbReference type="InterPro" id="IPR029058">
    <property type="entry name" value="AB_hydrolase_fold"/>
</dbReference>
<dbReference type="RefSeq" id="WP_237334766.1">
    <property type="nucleotide sequence ID" value="NZ_BAABCM010000001.1"/>
</dbReference>
<comment type="similarity">
    <text evidence="1">Belongs to the tannase family.</text>
</comment>
<dbReference type="SUPFAM" id="SSF53474">
    <property type="entry name" value="alpha/beta-Hydrolases"/>
    <property type="match status" value="1"/>
</dbReference>
<evidence type="ECO:0008006" key="10">
    <source>
        <dbReference type="Google" id="ProtNLM"/>
    </source>
</evidence>
<sequence>MVRKLHEGAADAQGRRLEPAIAHEWGSELEWTLFVPATPQQIPASARFAESYLRHLAFPDAQDPDFRVTDLQFTVDSFWRTVQSSSYLAAMDPDLSAFRRGGGKLLLWHGWNDQHIAPQSTLAYWDAMRRTMGERAVDGFARLYLFPGMAHCGGGDGLGTADVLTPVMAWVESGRQPGRIVASTVAGGATTRTRPVFPYPVVARYDGTGNADDAANFVPSTPRAAPADYRWVGQRLYSHGYQTWCAAAGTTLTCRPEETWLTRKIR</sequence>
<dbReference type="InterPro" id="IPR011118">
    <property type="entry name" value="Tannase/feruloyl_esterase"/>
</dbReference>
<keyword evidence="2" id="KW-0719">Serine esterase</keyword>
<keyword evidence="4" id="KW-0732">Signal</keyword>
<evidence type="ECO:0000256" key="6">
    <source>
        <dbReference type="ARBA" id="ARBA00022837"/>
    </source>
</evidence>